<keyword evidence="4" id="KW-0238">DNA-binding</keyword>
<dbReference type="InterPro" id="IPR039425">
    <property type="entry name" value="RNA_pol_sigma-70-like"/>
</dbReference>
<evidence type="ECO:0000313" key="7">
    <source>
        <dbReference type="EMBL" id="TQF04653.1"/>
    </source>
</evidence>
<dbReference type="GO" id="GO:0006352">
    <property type="term" value="P:DNA-templated transcription initiation"/>
    <property type="evidence" value="ECO:0007669"/>
    <property type="project" value="InterPro"/>
</dbReference>
<dbReference type="InterPro" id="IPR013325">
    <property type="entry name" value="RNA_pol_sigma_r2"/>
</dbReference>
<evidence type="ECO:0000256" key="4">
    <source>
        <dbReference type="ARBA" id="ARBA00023125"/>
    </source>
</evidence>
<dbReference type="Gene3D" id="1.10.1740.10">
    <property type="match status" value="1"/>
</dbReference>
<dbReference type="OrthoDB" id="3777963at2"/>
<keyword evidence="5" id="KW-0804">Transcription</keyword>
<dbReference type="Gene3D" id="1.10.10.10">
    <property type="entry name" value="Winged helix-like DNA-binding domain superfamily/Winged helix DNA-binding domain"/>
    <property type="match status" value="1"/>
</dbReference>
<evidence type="ECO:0000256" key="2">
    <source>
        <dbReference type="ARBA" id="ARBA00023015"/>
    </source>
</evidence>
<keyword evidence="8" id="KW-1185">Reference proteome</keyword>
<name>A0A540W6P1_9ACTN</name>
<evidence type="ECO:0000313" key="8">
    <source>
        <dbReference type="Proteomes" id="UP000319103"/>
    </source>
</evidence>
<comment type="similarity">
    <text evidence="1">Belongs to the sigma-70 factor family. ECF subfamily.</text>
</comment>
<dbReference type="NCBIfam" id="TIGR02937">
    <property type="entry name" value="sigma70-ECF"/>
    <property type="match status" value="1"/>
</dbReference>
<dbReference type="InterPro" id="IPR014284">
    <property type="entry name" value="RNA_pol_sigma-70_dom"/>
</dbReference>
<organism evidence="7 8">
    <name type="scientific">Kitasatospora acidiphila</name>
    <dbReference type="NCBI Taxonomy" id="2567942"/>
    <lineage>
        <taxon>Bacteria</taxon>
        <taxon>Bacillati</taxon>
        <taxon>Actinomycetota</taxon>
        <taxon>Actinomycetes</taxon>
        <taxon>Kitasatosporales</taxon>
        <taxon>Streptomycetaceae</taxon>
        <taxon>Kitasatospora</taxon>
    </lineage>
</organism>
<dbReference type="InterPro" id="IPR036388">
    <property type="entry name" value="WH-like_DNA-bd_sf"/>
</dbReference>
<proteinExistence type="inferred from homology"/>
<accession>A0A540W6P1</accession>
<evidence type="ECO:0000256" key="1">
    <source>
        <dbReference type="ARBA" id="ARBA00010641"/>
    </source>
</evidence>
<dbReference type="AlphaFoldDB" id="A0A540W6P1"/>
<dbReference type="PANTHER" id="PTHR43133:SF50">
    <property type="entry name" value="ECF RNA POLYMERASE SIGMA FACTOR SIGM"/>
    <property type="match status" value="1"/>
</dbReference>
<protein>
    <submittedName>
        <fullName evidence="7">Sigma-70 family RNA polymerase sigma factor</fullName>
    </submittedName>
</protein>
<dbReference type="InterPro" id="IPR013324">
    <property type="entry name" value="RNA_pol_sigma_r3/r4-like"/>
</dbReference>
<dbReference type="SUPFAM" id="SSF88659">
    <property type="entry name" value="Sigma3 and sigma4 domains of RNA polymerase sigma factors"/>
    <property type="match status" value="1"/>
</dbReference>
<dbReference type="InterPro" id="IPR013249">
    <property type="entry name" value="RNA_pol_sigma70_r4_t2"/>
</dbReference>
<dbReference type="GO" id="GO:0003677">
    <property type="term" value="F:DNA binding"/>
    <property type="evidence" value="ECO:0007669"/>
    <property type="project" value="UniProtKB-KW"/>
</dbReference>
<evidence type="ECO:0000259" key="6">
    <source>
        <dbReference type="Pfam" id="PF08281"/>
    </source>
</evidence>
<dbReference type="EMBL" id="VIGB01000003">
    <property type="protein sequence ID" value="TQF04653.1"/>
    <property type="molecule type" value="Genomic_DNA"/>
</dbReference>
<keyword evidence="3" id="KW-0731">Sigma factor</keyword>
<sequence>MTSDSSRSSGRDFGFDTESFDDFFARTYEDTLKRAVMLCGHREDAEEAVIEAYGRAAARWEERLRGYESPEGWVFRVVKQEIWKKATTVRKQLAALLLLPAARQATTEQTVEARAALDALKALPERQRIVMVLNCLYAVPQSDIADQLGITPSAVANHVLKARRALRAAWGFGPDEEVSGLVASPSGGLKQRGSLFQDVDPLVERLAEAEAWLQARFESDPGVLDQARARIAAVSARVGGGRA</sequence>
<evidence type="ECO:0000256" key="5">
    <source>
        <dbReference type="ARBA" id="ARBA00023163"/>
    </source>
</evidence>
<dbReference type="PANTHER" id="PTHR43133">
    <property type="entry name" value="RNA POLYMERASE ECF-TYPE SIGMA FACTO"/>
    <property type="match status" value="1"/>
</dbReference>
<evidence type="ECO:0000256" key="3">
    <source>
        <dbReference type="ARBA" id="ARBA00023082"/>
    </source>
</evidence>
<dbReference type="SUPFAM" id="SSF88946">
    <property type="entry name" value="Sigma2 domain of RNA polymerase sigma factors"/>
    <property type="match status" value="1"/>
</dbReference>
<reference evidence="7 8" key="1">
    <citation type="submission" date="2019-06" db="EMBL/GenBank/DDBJ databases">
        <title>Description of Kitasatospora acidophila sp. nov. isolated from pine grove soil, and reclassification of Streptomyces novaecaesareae to Kitasatospora novaeceasareae comb. nov.</title>
        <authorList>
            <person name="Kim M.J."/>
        </authorList>
    </citation>
    <scope>NUCLEOTIDE SEQUENCE [LARGE SCALE GENOMIC DNA]</scope>
    <source>
        <strain evidence="7 8">MMS16-CNU292</strain>
    </source>
</reference>
<feature type="domain" description="RNA polymerase sigma factor 70 region 4 type 2" evidence="6">
    <location>
        <begin position="115"/>
        <end position="166"/>
    </location>
</feature>
<gene>
    <name evidence="7" type="ORF">E6W39_23565</name>
</gene>
<dbReference type="RefSeq" id="WP_141635212.1">
    <property type="nucleotide sequence ID" value="NZ_VIGB01000003.1"/>
</dbReference>
<dbReference type="Pfam" id="PF08281">
    <property type="entry name" value="Sigma70_r4_2"/>
    <property type="match status" value="1"/>
</dbReference>
<comment type="caution">
    <text evidence="7">The sequence shown here is derived from an EMBL/GenBank/DDBJ whole genome shotgun (WGS) entry which is preliminary data.</text>
</comment>
<keyword evidence="2" id="KW-0805">Transcription regulation</keyword>
<dbReference type="Proteomes" id="UP000319103">
    <property type="component" value="Unassembled WGS sequence"/>
</dbReference>
<dbReference type="GO" id="GO:0016987">
    <property type="term" value="F:sigma factor activity"/>
    <property type="evidence" value="ECO:0007669"/>
    <property type="project" value="UniProtKB-KW"/>
</dbReference>